<evidence type="ECO:0000256" key="3">
    <source>
        <dbReference type="ARBA" id="ARBA00022697"/>
    </source>
</evidence>
<evidence type="ECO:0000256" key="4">
    <source>
        <dbReference type="ARBA" id="ARBA00022741"/>
    </source>
</evidence>
<evidence type="ECO:0000313" key="9">
    <source>
        <dbReference type="EMBL" id="SVD56841.1"/>
    </source>
</evidence>
<keyword evidence="2" id="KW-0808">Transferase</keyword>
<keyword evidence="1" id="KW-0028">Amino-acid biosynthesis</keyword>
<feature type="non-terminal residue" evidence="9">
    <location>
        <position position="278"/>
    </location>
</feature>
<dbReference type="Pfam" id="PF01636">
    <property type="entry name" value="APH"/>
    <property type="match status" value="1"/>
</dbReference>
<evidence type="ECO:0000256" key="1">
    <source>
        <dbReference type="ARBA" id="ARBA00022605"/>
    </source>
</evidence>
<dbReference type="GO" id="GO:0005524">
    <property type="term" value="F:ATP binding"/>
    <property type="evidence" value="ECO:0007669"/>
    <property type="project" value="UniProtKB-KW"/>
</dbReference>
<comment type="similarity">
    <text evidence="7">Belongs to the pseudomonas-type ThrB family.</text>
</comment>
<accession>A0A382WFE7</accession>
<dbReference type="InterPro" id="IPR050249">
    <property type="entry name" value="Pseudomonas-type_ThrB"/>
</dbReference>
<evidence type="ECO:0000259" key="8">
    <source>
        <dbReference type="Pfam" id="PF01636"/>
    </source>
</evidence>
<dbReference type="InterPro" id="IPR005280">
    <property type="entry name" value="Homoserine_kinase_II"/>
</dbReference>
<dbReference type="PANTHER" id="PTHR21064">
    <property type="entry name" value="AMINOGLYCOSIDE PHOSPHOTRANSFERASE DOMAIN-CONTAINING PROTEIN-RELATED"/>
    <property type="match status" value="1"/>
</dbReference>
<dbReference type="GO" id="GO:0004413">
    <property type="term" value="F:homoserine kinase activity"/>
    <property type="evidence" value="ECO:0007669"/>
    <property type="project" value="InterPro"/>
</dbReference>
<dbReference type="PANTHER" id="PTHR21064:SF6">
    <property type="entry name" value="AMINOGLYCOSIDE PHOSPHOTRANSFERASE DOMAIN-CONTAINING PROTEIN"/>
    <property type="match status" value="1"/>
</dbReference>
<dbReference type="SUPFAM" id="SSF56112">
    <property type="entry name" value="Protein kinase-like (PK-like)"/>
    <property type="match status" value="1"/>
</dbReference>
<name>A0A382WFE7_9ZZZZ</name>
<dbReference type="Gene3D" id="3.90.1200.10">
    <property type="match status" value="1"/>
</dbReference>
<dbReference type="EMBL" id="UINC01158999">
    <property type="protein sequence ID" value="SVD56841.1"/>
    <property type="molecule type" value="Genomic_DNA"/>
</dbReference>
<evidence type="ECO:0000256" key="7">
    <source>
        <dbReference type="ARBA" id="ARBA00038240"/>
    </source>
</evidence>
<feature type="non-terminal residue" evidence="9">
    <location>
        <position position="1"/>
    </location>
</feature>
<dbReference type="GO" id="GO:0009088">
    <property type="term" value="P:threonine biosynthetic process"/>
    <property type="evidence" value="ECO:0007669"/>
    <property type="project" value="UniProtKB-KW"/>
</dbReference>
<gene>
    <name evidence="9" type="ORF">METZ01_LOCUS409695</name>
</gene>
<feature type="domain" description="Aminoglycoside phosphotransferase" evidence="8">
    <location>
        <begin position="16"/>
        <end position="242"/>
    </location>
</feature>
<keyword evidence="6" id="KW-0067">ATP-binding</keyword>
<proteinExistence type="inferred from homology"/>
<protein>
    <recommendedName>
        <fullName evidence="8">Aminoglycoside phosphotransferase domain-containing protein</fullName>
    </recommendedName>
</protein>
<keyword evidence="3" id="KW-0791">Threonine biosynthesis</keyword>
<evidence type="ECO:0000256" key="6">
    <source>
        <dbReference type="ARBA" id="ARBA00022840"/>
    </source>
</evidence>
<dbReference type="CDD" id="cd05153">
    <property type="entry name" value="HomoserineK_II"/>
    <property type="match status" value="1"/>
</dbReference>
<keyword evidence="4" id="KW-0547">Nucleotide-binding</keyword>
<dbReference type="AlphaFoldDB" id="A0A382WFE7"/>
<reference evidence="9" key="1">
    <citation type="submission" date="2018-05" db="EMBL/GenBank/DDBJ databases">
        <authorList>
            <person name="Lanie J.A."/>
            <person name="Ng W.-L."/>
            <person name="Kazmierczak K.M."/>
            <person name="Andrzejewski T.M."/>
            <person name="Davidsen T.M."/>
            <person name="Wayne K.J."/>
            <person name="Tettelin H."/>
            <person name="Glass J.I."/>
            <person name="Rusch D."/>
            <person name="Podicherti R."/>
            <person name="Tsui H.-C.T."/>
            <person name="Winkler M.E."/>
        </authorList>
    </citation>
    <scope>NUCLEOTIDE SEQUENCE</scope>
</reference>
<dbReference type="InterPro" id="IPR011009">
    <property type="entry name" value="Kinase-like_dom_sf"/>
</dbReference>
<keyword evidence="5" id="KW-0418">Kinase</keyword>
<evidence type="ECO:0000256" key="2">
    <source>
        <dbReference type="ARBA" id="ARBA00022679"/>
    </source>
</evidence>
<dbReference type="Gene3D" id="3.30.200.20">
    <property type="entry name" value="Phosphorylase Kinase, domain 1"/>
    <property type="match status" value="1"/>
</dbReference>
<dbReference type="InterPro" id="IPR002575">
    <property type="entry name" value="Aminoglycoside_PTrfase"/>
</dbReference>
<evidence type="ECO:0000256" key="5">
    <source>
        <dbReference type="ARBA" id="ARBA00022777"/>
    </source>
</evidence>
<sequence length="278" mass="31024">ASWLLTAAGVAPLSKMEPLAGGWANSNYLLTLDDGSQLVLKVWNERSPDEVELVIKHTCWLADHGVPTPAPLLLGENEWMLVKDNLAWMLMPYIDGGWLPSDPSSLYELGKTQAQLHGVPIHESIPTTFAIGYVLWERLVKDAREGDSMTPFLQMLEEETHLLKQRIPMDLPCGIIHGDLYPDNVIGREGEVLALLDFEEICIESFAMDLATTYVGFGWKDGLPVPELWDALLAGYQSVRPLTDAEHAALPDLHRYAVLAVAAWRYWQFVVNVPGTEH</sequence>
<organism evidence="9">
    <name type="scientific">marine metagenome</name>
    <dbReference type="NCBI Taxonomy" id="408172"/>
    <lineage>
        <taxon>unclassified sequences</taxon>
        <taxon>metagenomes</taxon>
        <taxon>ecological metagenomes</taxon>
    </lineage>
</organism>